<dbReference type="EMBL" id="CAGS01000449">
    <property type="protein sequence ID" value="CCF85506.1"/>
    <property type="molecule type" value="Genomic_DNA"/>
</dbReference>
<protein>
    <submittedName>
        <fullName evidence="1">Uncharacterized protein</fullName>
    </submittedName>
</protein>
<organism evidence="1 2">
    <name type="scientific">Nitrolancea hollandica Lb</name>
    <dbReference type="NCBI Taxonomy" id="1129897"/>
    <lineage>
        <taxon>Bacteria</taxon>
        <taxon>Pseudomonadati</taxon>
        <taxon>Thermomicrobiota</taxon>
        <taxon>Thermomicrobia</taxon>
        <taxon>Sphaerobacterales</taxon>
        <taxon>Sphaerobacterineae</taxon>
        <taxon>Sphaerobacteraceae</taxon>
        <taxon>Nitrolancea</taxon>
    </lineage>
</organism>
<dbReference type="AlphaFoldDB" id="I4ELE4"/>
<dbReference type="Proteomes" id="UP000004221">
    <property type="component" value="Unassembled WGS sequence"/>
</dbReference>
<evidence type="ECO:0000313" key="2">
    <source>
        <dbReference type="Proteomes" id="UP000004221"/>
    </source>
</evidence>
<proteinExistence type="predicted"/>
<keyword evidence="2" id="KW-1185">Reference proteome</keyword>
<name>I4ELE4_9BACT</name>
<reference evidence="1 2" key="1">
    <citation type="journal article" date="2012" name="ISME J.">
        <title>Nitrification expanded: discovery, physiology and genomics of a nitrite-oxidizing bacterium from the phylum Chloroflexi.</title>
        <authorList>
            <person name="Sorokin D.Y."/>
            <person name="Lucker S."/>
            <person name="Vejmelkova D."/>
            <person name="Kostrikina N.A."/>
            <person name="Kleerebezem R."/>
            <person name="Rijpstra W.I."/>
            <person name="Damste J.S."/>
            <person name="Le Paslier D."/>
            <person name="Muyzer G."/>
            <person name="Wagner M."/>
            <person name="van Loosdrecht M.C."/>
            <person name="Daims H."/>
        </authorList>
    </citation>
    <scope>NUCLEOTIDE SEQUENCE [LARGE SCALE GENOMIC DNA]</scope>
    <source>
        <strain evidence="2">none</strain>
    </source>
</reference>
<sequence>MAAFLPPAQRVHLEVGQQLFLRFPPTGERLRRSIIAVEPEIYSPVAAQRRFGLAPGAALAVDHPAAVALAQLEPLPAGSSASAYLGSIGRVDVEVGSRRIISLLPFVDQFVESHS</sequence>
<comment type="caution">
    <text evidence="1">The sequence shown here is derived from an EMBL/GenBank/DDBJ whole genome shotgun (WGS) entry which is preliminary data.</text>
</comment>
<gene>
    <name evidence="1" type="ORF">NITHO_5020004</name>
</gene>
<evidence type="ECO:0000313" key="1">
    <source>
        <dbReference type="EMBL" id="CCF85506.1"/>
    </source>
</evidence>
<accession>I4ELE4</accession>